<reference evidence="1 2" key="1">
    <citation type="submission" date="2016-05" db="EMBL/GenBank/DDBJ databases">
        <title>Genome sequencing of Trichophyton rubrum CMCC(F)T1i isolated from hair.</title>
        <authorList>
            <person name="Zhan P."/>
            <person name="Tao Y."/>
            <person name="Liu W."/>
        </authorList>
    </citation>
    <scope>NUCLEOTIDE SEQUENCE [LARGE SCALE GENOMIC DNA]</scope>
    <source>
        <strain evidence="2">CMCC(F)T1i</strain>
    </source>
</reference>
<name>A0A178F7H9_TRIRU</name>
<protein>
    <submittedName>
        <fullName evidence="1">Uncharacterized protein</fullName>
    </submittedName>
</protein>
<dbReference type="AlphaFoldDB" id="A0A178F7H9"/>
<accession>A0A178F7H9</accession>
<evidence type="ECO:0000313" key="1">
    <source>
        <dbReference type="EMBL" id="OAL68420.1"/>
    </source>
</evidence>
<dbReference type="EMBL" id="LHPM01000007">
    <property type="protein sequence ID" value="OAL68420.1"/>
    <property type="molecule type" value="Genomic_DNA"/>
</dbReference>
<organism evidence="1 2">
    <name type="scientific">Trichophyton rubrum</name>
    <name type="common">Athlete's foot fungus</name>
    <name type="synonym">Epidermophyton rubrum</name>
    <dbReference type="NCBI Taxonomy" id="5551"/>
    <lineage>
        <taxon>Eukaryota</taxon>
        <taxon>Fungi</taxon>
        <taxon>Dikarya</taxon>
        <taxon>Ascomycota</taxon>
        <taxon>Pezizomycotina</taxon>
        <taxon>Eurotiomycetes</taxon>
        <taxon>Eurotiomycetidae</taxon>
        <taxon>Onygenales</taxon>
        <taxon>Arthrodermataceae</taxon>
        <taxon>Trichophyton</taxon>
    </lineage>
</organism>
<comment type="caution">
    <text evidence="1">The sequence shown here is derived from an EMBL/GenBank/DDBJ whole genome shotgun (WGS) entry which is preliminary data.</text>
</comment>
<proteinExistence type="predicted"/>
<dbReference type="Proteomes" id="UP000243015">
    <property type="component" value="Unassembled WGS sequence"/>
</dbReference>
<gene>
    <name evidence="1" type="ORF">A7C99_0361</name>
</gene>
<sequence>MRLKRFSARKYCRADLNEPLDQSPTMLTKQQSIFSSKALIYYGICAWGRTICRFQACSESAELETAASTLKIPTPP</sequence>
<evidence type="ECO:0000313" key="2">
    <source>
        <dbReference type="Proteomes" id="UP000243015"/>
    </source>
</evidence>